<evidence type="ECO:0000256" key="4">
    <source>
        <dbReference type="ARBA" id="ARBA00022989"/>
    </source>
</evidence>
<comment type="caution">
    <text evidence="9">The sequence shown here is derived from an EMBL/GenBank/DDBJ whole genome shotgun (WGS) entry which is preliminary data.</text>
</comment>
<evidence type="ECO:0000256" key="1">
    <source>
        <dbReference type="ARBA" id="ARBA00011070"/>
    </source>
</evidence>
<dbReference type="Pfam" id="PF04335">
    <property type="entry name" value="VirB8"/>
    <property type="match status" value="1"/>
</dbReference>
<dbReference type="OrthoDB" id="7366154at2"/>
<protein>
    <recommendedName>
        <fullName evidence="2">Type IV secretion system protein virB8</fullName>
    </recommendedName>
</protein>
<organism evidence="9 10">
    <name type="scientific">Mesorhizobium waimense</name>
    <dbReference type="NCBI Taxonomy" id="1300307"/>
    <lineage>
        <taxon>Bacteria</taxon>
        <taxon>Pseudomonadati</taxon>
        <taxon>Pseudomonadota</taxon>
        <taxon>Alphaproteobacteria</taxon>
        <taxon>Hyphomicrobiales</taxon>
        <taxon>Phyllobacteriaceae</taxon>
        <taxon>Mesorhizobium</taxon>
    </lineage>
</organism>
<keyword evidence="5 7" id="KW-0472">Membrane</keyword>
<keyword evidence="3 7" id="KW-0812">Transmembrane</keyword>
<evidence type="ECO:0000256" key="5">
    <source>
        <dbReference type="ARBA" id="ARBA00023136"/>
    </source>
</evidence>
<dbReference type="CDD" id="cd16424">
    <property type="entry name" value="VirB8"/>
    <property type="match status" value="1"/>
</dbReference>
<dbReference type="EMBL" id="QZWZ01000051">
    <property type="protein sequence ID" value="RJT28489.1"/>
    <property type="molecule type" value="Genomic_DNA"/>
</dbReference>
<dbReference type="Proteomes" id="UP000272706">
    <property type="component" value="Unassembled WGS sequence"/>
</dbReference>
<evidence type="ECO:0000256" key="6">
    <source>
        <dbReference type="ARBA" id="ARBA00037847"/>
    </source>
</evidence>
<dbReference type="Gene3D" id="3.10.450.230">
    <property type="entry name" value="VirB8 protein"/>
    <property type="match status" value="1"/>
</dbReference>
<reference evidence="9 10" key="1">
    <citation type="submission" date="2018-09" db="EMBL/GenBank/DDBJ databases">
        <title>Mesorhizobium carmichaelinearum sp. nov. isolated from Carmichaelinea spp. root nodules in New Zealand.</title>
        <authorList>
            <person name="De Meyer S.E."/>
        </authorList>
    </citation>
    <scope>NUCLEOTIDE SEQUENCE [LARGE SCALE GENOMIC DNA]</scope>
    <source>
        <strain evidence="9 10">ICMP19557</strain>
    </source>
</reference>
<dbReference type="AlphaFoldDB" id="A0A3A5K1B2"/>
<gene>
    <name evidence="9" type="ORF">D3227_34065</name>
</gene>
<dbReference type="InterPro" id="IPR007430">
    <property type="entry name" value="VirB8"/>
</dbReference>
<evidence type="ECO:0000313" key="9">
    <source>
        <dbReference type="EMBL" id="RJT28489.1"/>
    </source>
</evidence>
<evidence type="ECO:0000259" key="8">
    <source>
        <dbReference type="Pfam" id="PF04335"/>
    </source>
</evidence>
<feature type="transmembrane region" description="Helical" evidence="7">
    <location>
        <begin position="42"/>
        <end position="65"/>
    </location>
</feature>
<evidence type="ECO:0000256" key="3">
    <source>
        <dbReference type="ARBA" id="ARBA00022692"/>
    </source>
</evidence>
<dbReference type="GO" id="GO:0016020">
    <property type="term" value="C:membrane"/>
    <property type="evidence" value="ECO:0007669"/>
    <property type="project" value="InterPro"/>
</dbReference>
<dbReference type="GO" id="GO:0030255">
    <property type="term" value="P:protein secretion by the type IV secretion system"/>
    <property type="evidence" value="ECO:0007669"/>
    <property type="project" value="InterPro"/>
</dbReference>
<evidence type="ECO:0000256" key="7">
    <source>
        <dbReference type="SAM" id="Phobius"/>
    </source>
</evidence>
<feature type="domain" description="Bacterial virulence protein VirB8" evidence="8">
    <location>
        <begin position="25"/>
        <end position="232"/>
    </location>
</feature>
<evidence type="ECO:0000313" key="10">
    <source>
        <dbReference type="Proteomes" id="UP000272706"/>
    </source>
</evidence>
<keyword evidence="4 7" id="KW-1133">Transmembrane helix</keyword>
<dbReference type="PIRSF" id="PIRSF003299">
    <property type="entry name" value="VirB8_PtlE"/>
    <property type="match status" value="1"/>
</dbReference>
<comment type="similarity">
    <text evidence="1">Belongs to the virB8 family.</text>
</comment>
<dbReference type="InterPro" id="IPR032710">
    <property type="entry name" value="NTF2-like_dom_sf"/>
</dbReference>
<dbReference type="SUPFAM" id="SSF54427">
    <property type="entry name" value="NTF2-like"/>
    <property type="match status" value="1"/>
</dbReference>
<dbReference type="InterPro" id="IPR026264">
    <property type="entry name" value="VirB8/PtlE"/>
</dbReference>
<dbReference type="RefSeq" id="WP_120018526.1">
    <property type="nucleotide sequence ID" value="NZ_QZWZ01000051.1"/>
</dbReference>
<comment type="subcellular location">
    <subcellularLocation>
        <location evidence="6">Endomembrane system</location>
        <topology evidence="6">Single-pass membrane protein</topology>
    </subcellularLocation>
</comment>
<dbReference type="GO" id="GO:0012505">
    <property type="term" value="C:endomembrane system"/>
    <property type="evidence" value="ECO:0007669"/>
    <property type="project" value="UniProtKB-SubCell"/>
</dbReference>
<evidence type="ECO:0000256" key="2">
    <source>
        <dbReference type="ARBA" id="ARBA00014420"/>
    </source>
</evidence>
<sequence>MSDVKESAGRPAQESESPLPYYVDAAIWEKDIARRNRWSRSLAWCVASVASVIAVAAVGALILALPLKTYEPYMVVVDKSTGFVEVKRPLADGPLQQDESMGMFDIVRYVKARETYDPKALKDNFDLAQLLSAGDASRELVELFSPANKVTNPVVLYGRNTVVAVTVKSVTFPNQRTALVRFMTEEKSQANTVQRHWVSLIRFRYTGVPAKNEIRFENPLGFQVLEYRRDQETAPAPTAETPQ</sequence>
<name>A0A3A5K1B2_9HYPH</name>
<proteinExistence type="inferred from homology"/>
<keyword evidence="10" id="KW-1185">Reference proteome</keyword>
<accession>A0A3A5K1B2</accession>